<dbReference type="GO" id="GO:0019290">
    <property type="term" value="P:siderophore biosynthetic process"/>
    <property type="evidence" value="ECO:0007669"/>
    <property type="project" value="TreeGrafter"/>
</dbReference>
<dbReference type="InterPro" id="IPR005153">
    <property type="entry name" value="MbtH-like_dom"/>
</dbReference>
<accession>A0A376TK03</accession>
<proteinExistence type="predicted"/>
<dbReference type="Gene3D" id="3.90.820.10">
    <property type="entry name" value="Structural Genomics, Unknown Function 30-nov-00 1gh9 Mol_id"/>
    <property type="match status" value="1"/>
</dbReference>
<gene>
    <name evidence="2" type="primary">entF_2</name>
    <name evidence="2" type="ORF">NCTC8985_02476</name>
</gene>
<reference evidence="2 3" key="1">
    <citation type="submission" date="2018-06" db="EMBL/GenBank/DDBJ databases">
        <authorList>
            <consortium name="Pathogen Informatics"/>
            <person name="Doyle S."/>
        </authorList>
    </citation>
    <scope>NUCLEOTIDE SEQUENCE [LARGE SCALE GENOMIC DNA]</scope>
    <source>
        <strain evidence="2 3">NCTC8985</strain>
    </source>
</reference>
<organism evidence="2 3">
    <name type="scientific">Escherichia coli</name>
    <dbReference type="NCBI Taxonomy" id="562"/>
    <lineage>
        <taxon>Bacteria</taxon>
        <taxon>Pseudomonadati</taxon>
        <taxon>Pseudomonadota</taxon>
        <taxon>Gammaproteobacteria</taxon>
        <taxon>Enterobacterales</taxon>
        <taxon>Enterobacteriaceae</taxon>
        <taxon>Escherichia</taxon>
    </lineage>
</organism>
<name>A0A376TK03_ECOLX</name>
<feature type="domain" description="MbtH-like" evidence="1">
    <location>
        <begin position="5"/>
        <end position="54"/>
    </location>
</feature>
<sequence length="105" mass="11063">MAFSNPFDDPQGAFYILRNAQGQFSLWPQQCALPAGWDIGVSAAVTGVLPAVAGSPLAYSDTGQFHPVAGGTMSQHLPLVAAQPGIWMAEKLSDLPSAWSVAHLR</sequence>
<dbReference type="SUPFAM" id="SSF160582">
    <property type="entry name" value="MbtH-like"/>
    <property type="match status" value="1"/>
</dbReference>
<dbReference type="Proteomes" id="UP000254405">
    <property type="component" value="Unassembled WGS sequence"/>
</dbReference>
<dbReference type="GO" id="GO:0005829">
    <property type="term" value="C:cytosol"/>
    <property type="evidence" value="ECO:0007669"/>
    <property type="project" value="TreeGrafter"/>
</dbReference>
<dbReference type="SMART" id="SM00923">
    <property type="entry name" value="MbtH"/>
    <property type="match status" value="1"/>
</dbReference>
<dbReference type="Pfam" id="PF03621">
    <property type="entry name" value="MbtH"/>
    <property type="match status" value="1"/>
</dbReference>
<dbReference type="PANTHER" id="PTHR38444:SF1">
    <property type="entry name" value="ENTEROBACTIN BIOSYNTHESIS PROTEIN YBDZ"/>
    <property type="match status" value="1"/>
</dbReference>
<evidence type="ECO:0000313" key="2">
    <source>
        <dbReference type="EMBL" id="STI77188.1"/>
    </source>
</evidence>
<dbReference type="InterPro" id="IPR037407">
    <property type="entry name" value="MLP_fam"/>
</dbReference>
<dbReference type="InterPro" id="IPR038020">
    <property type="entry name" value="MbtH-like_sf"/>
</dbReference>
<keyword evidence="2" id="KW-0808">Transferase</keyword>
<protein>
    <submittedName>
        <fullName evidence="2">Enterobactin synthase subunit F</fullName>
        <ecNumber evidence="2">2.7.7.-</ecNumber>
    </submittedName>
</protein>
<dbReference type="PANTHER" id="PTHR38444">
    <property type="entry name" value="ENTEROBACTIN BIOSYNTHESIS PROTEIN YBDZ"/>
    <property type="match status" value="1"/>
</dbReference>
<dbReference type="EMBL" id="UGCO01000001">
    <property type="protein sequence ID" value="STI77188.1"/>
    <property type="molecule type" value="Genomic_DNA"/>
</dbReference>
<evidence type="ECO:0000313" key="3">
    <source>
        <dbReference type="Proteomes" id="UP000254405"/>
    </source>
</evidence>
<dbReference type="GO" id="GO:0016779">
    <property type="term" value="F:nucleotidyltransferase activity"/>
    <property type="evidence" value="ECO:0007669"/>
    <property type="project" value="UniProtKB-KW"/>
</dbReference>
<keyword evidence="2" id="KW-0548">Nucleotidyltransferase</keyword>
<dbReference type="EC" id="2.7.7.-" evidence="2"/>
<evidence type="ECO:0000259" key="1">
    <source>
        <dbReference type="SMART" id="SM00923"/>
    </source>
</evidence>
<dbReference type="AlphaFoldDB" id="A0A376TK03"/>